<proteinExistence type="predicted"/>
<feature type="domain" description="FHA" evidence="1">
    <location>
        <begin position="74"/>
        <end position="128"/>
    </location>
</feature>
<keyword evidence="3" id="KW-1185">Reference proteome</keyword>
<sequence>MMAINEDVIAWLVPATHCAAADKVMNNPANQSRIVATSDLPTLLPQISDSMTGITPSRAIQLCFNKAPKNHGRFMIGTDPKTCDIVFPKLYDASPSTPEVSSQHCSIGFDNDNRLTLDDISEWGTEVSYDWESSGRNTEFCWLLSGGNSGGFPSSVRNITIDILGARFQVFINPHTHTLQQWQSFVTKIDLMTELAYQDPAAFTMPSIFMIAPSEGDALEAYLWNSDCPWQPLVRVVDVLNSEPYISLHD</sequence>
<dbReference type="OrthoDB" id="10252171at2759"/>
<evidence type="ECO:0000259" key="1">
    <source>
        <dbReference type="PROSITE" id="PS50006"/>
    </source>
</evidence>
<dbReference type="InterPro" id="IPR008984">
    <property type="entry name" value="SMAD_FHA_dom_sf"/>
</dbReference>
<dbReference type="InterPro" id="IPR000253">
    <property type="entry name" value="FHA_dom"/>
</dbReference>
<dbReference type="Gene3D" id="2.60.200.20">
    <property type="match status" value="1"/>
</dbReference>
<dbReference type="HOGENOM" id="CLU_064975_0_0_1"/>
<evidence type="ECO:0000313" key="3">
    <source>
        <dbReference type="Proteomes" id="UP000039046"/>
    </source>
</evidence>
<gene>
    <name evidence="2" type="ORF">VHEMI00771</name>
</gene>
<dbReference type="SUPFAM" id="SSF49879">
    <property type="entry name" value="SMAD/FHA domain"/>
    <property type="match status" value="1"/>
</dbReference>
<protein>
    <recommendedName>
        <fullName evidence="1">FHA domain-containing protein</fullName>
    </recommendedName>
</protein>
<reference evidence="2 3" key="1">
    <citation type="journal article" date="2015" name="Genome Announc.">
        <title>Draft Genome Sequence and Gene Annotation of the Entomopathogenic Fungus Verticillium hemipterigenum.</title>
        <authorList>
            <person name="Horn F."/>
            <person name="Habel A."/>
            <person name="Scharf D.H."/>
            <person name="Dworschak J."/>
            <person name="Brakhage A.A."/>
            <person name="Guthke R."/>
            <person name="Hertweck C."/>
            <person name="Linde J."/>
        </authorList>
    </citation>
    <scope>NUCLEOTIDE SEQUENCE [LARGE SCALE GENOMIC DNA]</scope>
</reference>
<dbReference type="STRING" id="1531966.A0A0A1SRB3"/>
<dbReference type="PROSITE" id="PS50006">
    <property type="entry name" value="FHA_DOMAIN"/>
    <property type="match status" value="1"/>
</dbReference>
<dbReference type="Pfam" id="PF00498">
    <property type="entry name" value="FHA"/>
    <property type="match status" value="1"/>
</dbReference>
<accession>A0A0A1SRB3</accession>
<dbReference type="EMBL" id="CDHN01000001">
    <property type="protein sequence ID" value="CEJ80596.1"/>
    <property type="molecule type" value="Genomic_DNA"/>
</dbReference>
<dbReference type="Proteomes" id="UP000039046">
    <property type="component" value="Unassembled WGS sequence"/>
</dbReference>
<organism evidence="2 3">
    <name type="scientific">[Torrubiella] hemipterigena</name>
    <dbReference type="NCBI Taxonomy" id="1531966"/>
    <lineage>
        <taxon>Eukaryota</taxon>
        <taxon>Fungi</taxon>
        <taxon>Dikarya</taxon>
        <taxon>Ascomycota</taxon>
        <taxon>Pezizomycotina</taxon>
        <taxon>Sordariomycetes</taxon>
        <taxon>Hypocreomycetidae</taxon>
        <taxon>Hypocreales</taxon>
        <taxon>Clavicipitaceae</taxon>
        <taxon>Clavicipitaceae incertae sedis</taxon>
        <taxon>'Torrubiella' clade</taxon>
    </lineage>
</organism>
<name>A0A0A1SRB3_9HYPO</name>
<dbReference type="AlphaFoldDB" id="A0A0A1SRB3"/>
<evidence type="ECO:0000313" key="2">
    <source>
        <dbReference type="EMBL" id="CEJ80596.1"/>
    </source>
</evidence>